<dbReference type="EMBL" id="CP042304">
    <property type="protein sequence ID" value="QDZ11968.1"/>
    <property type="molecule type" value="Genomic_DNA"/>
</dbReference>
<dbReference type="GO" id="GO:0016020">
    <property type="term" value="C:membrane"/>
    <property type="evidence" value="ECO:0007669"/>
    <property type="project" value="TreeGrafter"/>
</dbReference>
<dbReference type="InterPro" id="IPR050266">
    <property type="entry name" value="AB_hydrolase_sf"/>
</dbReference>
<proteinExistence type="predicted"/>
<dbReference type="SUPFAM" id="SSF53474">
    <property type="entry name" value="alpha/beta-Hydrolases"/>
    <property type="match status" value="2"/>
</dbReference>
<dbReference type="KEGG" id="dea:FPZ08_15165"/>
<dbReference type="PANTHER" id="PTHR43798:SF33">
    <property type="entry name" value="HYDROLASE, PUTATIVE (AFU_ORTHOLOGUE AFUA_2G14860)-RELATED"/>
    <property type="match status" value="1"/>
</dbReference>
<evidence type="ECO:0000313" key="2">
    <source>
        <dbReference type="EMBL" id="QDZ11968.1"/>
    </source>
</evidence>
<dbReference type="GO" id="GO:0016787">
    <property type="term" value="F:hydrolase activity"/>
    <property type="evidence" value="ECO:0007669"/>
    <property type="project" value="UniProtKB-KW"/>
</dbReference>
<sequence>MRPITRHFAHTQDGRRIHYRQAGSGPPLVLLHASPASSRVQIPLLGAWGGHFNVIALDTPGFGLSDPLPMANVEIGALADALADTLDALGLDRVMLYGRHTGGSIAVEFAKRFPARAEFVLTDGYTIVPNLPSADYLRAYLPPIEPQWDGGHLTWLWHRFREQFVFWPWNDPVNGLRADTDLPGPDELQRGVVELLEAGSAYANVYAAALRYRWHAPLAGLSTPVCFGVRPGDSQYRHADYLRSAGQAVEIIPRESEQAAARELEILLTHGTTLPPATTAPQPPTAPIRYVEVLGQQILLRQAGNGDGLPLLLLPAIPGASSQLQHLIDSLSLDRQVLAMDLPGNGYSDGASPLSVEMWARTVLALLDQLNIPRIALYGHNGGAAVAAHLATTAPDRVACVMLDGPPCLTATERNNQLAAFDFTLAPRWEGGHLLELWHLLRDQRLWWPWHSKTHQAIRAKPRAIDPILLHAEVRALVNNLQHLVPSWRAVLDYDFVGAVNSVAQPMMIGCAPDDVFFPAATTATQLWPDALWGDFSGKEKHASINAFLRGY</sequence>
<evidence type="ECO:0000313" key="3">
    <source>
        <dbReference type="Proteomes" id="UP000315364"/>
    </source>
</evidence>
<feature type="domain" description="AB hydrolase-1" evidence="1">
    <location>
        <begin position="26"/>
        <end position="116"/>
    </location>
</feature>
<dbReference type="RefSeq" id="WP_146290784.1">
    <property type="nucleotide sequence ID" value="NZ_CP042304.1"/>
</dbReference>
<dbReference type="InterPro" id="IPR000073">
    <property type="entry name" value="AB_hydrolase_1"/>
</dbReference>
<accession>A0A5B8LUH8</accession>
<dbReference type="PANTHER" id="PTHR43798">
    <property type="entry name" value="MONOACYLGLYCEROL LIPASE"/>
    <property type="match status" value="1"/>
</dbReference>
<reference evidence="2 3" key="1">
    <citation type="submission" date="2019-07" db="EMBL/GenBank/DDBJ databases">
        <title>Full genome sequence of Devosia sp. Gsoil 520.</title>
        <authorList>
            <person name="Im W.-T."/>
        </authorList>
    </citation>
    <scope>NUCLEOTIDE SEQUENCE [LARGE SCALE GENOMIC DNA]</scope>
    <source>
        <strain evidence="2 3">Gsoil 520</strain>
    </source>
</reference>
<evidence type="ECO:0000259" key="1">
    <source>
        <dbReference type="Pfam" id="PF00561"/>
    </source>
</evidence>
<keyword evidence="3" id="KW-1185">Reference proteome</keyword>
<dbReference type="Gene3D" id="3.40.50.1820">
    <property type="entry name" value="alpha/beta hydrolase"/>
    <property type="match status" value="2"/>
</dbReference>
<organism evidence="2 3">
    <name type="scientific">Devosia ginsengisoli</name>
    <dbReference type="NCBI Taxonomy" id="400770"/>
    <lineage>
        <taxon>Bacteria</taxon>
        <taxon>Pseudomonadati</taxon>
        <taxon>Pseudomonadota</taxon>
        <taxon>Alphaproteobacteria</taxon>
        <taxon>Hyphomicrobiales</taxon>
        <taxon>Devosiaceae</taxon>
        <taxon>Devosia</taxon>
    </lineage>
</organism>
<dbReference type="AlphaFoldDB" id="A0A5B8LUH8"/>
<dbReference type="Pfam" id="PF00561">
    <property type="entry name" value="Abhydrolase_1"/>
    <property type="match status" value="2"/>
</dbReference>
<dbReference type="InterPro" id="IPR029058">
    <property type="entry name" value="AB_hydrolase_fold"/>
</dbReference>
<name>A0A5B8LUH8_9HYPH</name>
<gene>
    <name evidence="2" type="ORF">FPZ08_15165</name>
</gene>
<protein>
    <submittedName>
        <fullName evidence="2">Alpha/beta fold hydrolase</fullName>
    </submittedName>
</protein>
<feature type="domain" description="AB hydrolase-1" evidence="1">
    <location>
        <begin position="310"/>
        <end position="420"/>
    </location>
</feature>
<keyword evidence="2" id="KW-0378">Hydrolase</keyword>
<dbReference type="OrthoDB" id="9799612at2"/>
<dbReference type="Proteomes" id="UP000315364">
    <property type="component" value="Chromosome"/>
</dbReference>